<dbReference type="SMART" id="SM00228">
    <property type="entry name" value="PDZ"/>
    <property type="match status" value="1"/>
</dbReference>
<dbReference type="InterPro" id="IPR001940">
    <property type="entry name" value="Peptidase_S1C"/>
</dbReference>
<protein>
    <submittedName>
        <fullName evidence="7">Trypsin-like peptidase domain-containing protein</fullName>
    </submittedName>
</protein>
<dbReference type="Pfam" id="PF13365">
    <property type="entry name" value="Trypsin_2"/>
    <property type="match status" value="1"/>
</dbReference>
<feature type="compositionally biased region" description="Low complexity" evidence="4">
    <location>
        <begin position="55"/>
        <end position="66"/>
    </location>
</feature>
<evidence type="ECO:0000256" key="3">
    <source>
        <dbReference type="ARBA" id="ARBA00022801"/>
    </source>
</evidence>
<comment type="similarity">
    <text evidence="1">Belongs to the peptidase S1C family.</text>
</comment>
<feature type="chain" id="PRO_5037909478" evidence="5">
    <location>
        <begin position="35"/>
        <end position="417"/>
    </location>
</feature>
<dbReference type="SUPFAM" id="SSF50156">
    <property type="entry name" value="PDZ domain-like"/>
    <property type="match status" value="1"/>
</dbReference>
<dbReference type="RefSeq" id="WP_264323930.1">
    <property type="nucleotide sequence ID" value="NZ_JADEXQ010000011.1"/>
</dbReference>
<sequence>MNQPTVSLLQRLRANIFAIFLGVALLGWSPSALATTPAPRLQPAAPPKSSPVAPPTRTVRPTASPTEQVAAPKAVEKGSFVAAAVKRVGNAVVRIDTEKTISRRPSIDPMLDDPFFRRFFGDDLMMPQGEERLRGQGSGFLIDANGTILTNSHVVNGADRVTVTLKDGRKFDGKVSGVDEVTDLAVVKVAAKNLPVSRLGDSDKISVGDWAIAVGNPLGLDNTVTLGIVSTLNRSSAQIGMGNKRLDFIQTDAAINPGNSGGPLLNEDGEVIGINTAIRADANGIGFAIPINKAKELQPQLANGEKIRHPYLGIQMSTFDVEMAKNSNDDPNSLVVLPEVNGVIIIRVLEDTPAAKAGLRRYDVITAIDGQAIHNADELQQTVDRSKLGSALKVEVHRGDKTMTITVRTAELKQAEQ</sequence>
<evidence type="ECO:0000313" key="7">
    <source>
        <dbReference type="EMBL" id="MBE9029112.1"/>
    </source>
</evidence>
<feature type="region of interest" description="Disordered" evidence="4">
    <location>
        <begin position="37"/>
        <end position="71"/>
    </location>
</feature>
<name>A0A928VK43_9CYAN</name>
<organism evidence="7 8">
    <name type="scientific">Romeriopsis navalis LEGE 11480</name>
    <dbReference type="NCBI Taxonomy" id="2777977"/>
    <lineage>
        <taxon>Bacteria</taxon>
        <taxon>Bacillati</taxon>
        <taxon>Cyanobacteriota</taxon>
        <taxon>Cyanophyceae</taxon>
        <taxon>Leptolyngbyales</taxon>
        <taxon>Leptolyngbyaceae</taxon>
        <taxon>Romeriopsis</taxon>
        <taxon>Romeriopsis navalis</taxon>
    </lineage>
</organism>
<feature type="compositionally biased region" description="Pro residues" evidence="4">
    <location>
        <begin position="44"/>
        <end position="54"/>
    </location>
</feature>
<dbReference type="Proteomes" id="UP000625316">
    <property type="component" value="Unassembled WGS sequence"/>
</dbReference>
<dbReference type="InterPro" id="IPR048172">
    <property type="entry name" value="HhoA_HhoB_HtrA-like"/>
</dbReference>
<dbReference type="InterPro" id="IPR001478">
    <property type="entry name" value="PDZ"/>
</dbReference>
<dbReference type="NCBIfam" id="NF041521">
    <property type="entry name" value="HhoA_HhoB_HtrA"/>
    <property type="match status" value="1"/>
</dbReference>
<reference evidence="7" key="1">
    <citation type="submission" date="2020-10" db="EMBL/GenBank/DDBJ databases">
        <authorList>
            <person name="Castelo-Branco R."/>
            <person name="Eusebio N."/>
            <person name="Adriana R."/>
            <person name="Vieira A."/>
            <person name="Brugerolle De Fraissinette N."/>
            <person name="Rezende De Castro R."/>
            <person name="Schneider M.P."/>
            <person name="Vasconcelos V."/>
            <person name="Leao P.N."/>
        </authorList>
    </citation>
    <scope>NUCLEOTIDE SEQUENCE</scope>
    <source>
        <strain evidence="7">LEGE 11480</strain>
    </source>
</reference>
<dbReference type="PROSITE" id="PS50106">
    <property type="entry name" value="PDZ"/>
    <property type="match status" value="1"/>
</dbReference>
<dbReference type="Pfam" id="PF13180">
    <property type="entry name" value="PDZ_2"/>
    <property type="match status" value="1"/>
</dbReference>
<dbReference type="Gene3D" id="2.30.42.10">
    <property type="match status" value="1"/>
</dbReference>
<dbReference type="InterPro" id="IPR036034">
    <property type="entry name" value="PDZ_sf"/>
</dbReference>
<evidence type="ECO:0000313" key="8">
    <source>
        <dbReference type="Proteomes" id="UP000625316"/>
    </source>
</evidence>
<comment type="caution">
    <text evidence="7">The sequence shown here is derived from an EMBL/GenBank/DDBJ whole genome shotgun (WGS) entry which is preliminary data.</text>
</comment>
<dbReference type="AlphaFoldDB" id="A0A928VK43"/>
<dbReference type="InterPro" id="IPR043504">
    <property type="entry name" value="Peptidase_S1_PA_chymotrypsin"/>
</dbReference>
<evidence type="ECO:0000259" key="6">
    <source>
        <dbReference type="PROSITE" id="PS50106"/>
    </source>
</evidence>
<feature type="domain" description="PDZ" evidence="6">
    <location>
        <begin position="320"/>
        <end position="400"/>
    </location>
</feature>
<keyword evidence="2" id="KW-0645">Protease</keyword>
<accession>A0A928VK43</accession>
<gene>
    <name evidence="7" type="ORF">IQ266_04965</name>
</gene>
<dbReference type="Gene3D" id="2.40.10.10">
    <property type="entry name" value="Trypsin-like serine proteases"/>
    <property type="match status" value="2"/>
</dbReference>
<dbReference type="PRINTS" id="PR00834">
    <property type="entry name" value="PROTEASES2C"/>
</dbReference>
<feature type="signal peptide" evidence="5">
    <location>
        <begin position="1"/>
        <end position="34"/>
    </location>
</feature>
<dbReference type="EMBL" id="JADEXQ010000011">
    <property type="protein sequence ID" value="MBE9029112.1"/>
    <property type="molecule type" value="Genomic_DNA"/>
</dbReference>
<evidence type="ECO:0000256" key="2">
    <source>
        <dbReference type="ARBA" id="ARBA00022670"/>
    </source>
</evidence>
<evidence type="ECO:0000256" key="1">
    <source>
        <dbReference type="ARBA" id="ARBA00010541"/>
    </source>
</evidence>
<proteinExistence type="inferred from homology"/>
<keyword evidence="5" id="KW-0732">Signal</keyword>
<keyword evidence="3" id="KW-0378">Hydrolase</keyword>
<keyword evidence="8" id="KW-1185">Reference proteome</keyword>
<evidence type="ECO:0000256" key="4">
    <source>
        <dbReference type="SAM" id="MobiDB-lite"/>
    </source>
</evidence>
<dbReference type="GO" id="GO:0004252">
    <property type="term" value="F:serine-type endopeptidase activity"/>
    <property type="evidence" value="ECO:0007669"/>
    <property type="project" value="InterPro"/>
</dbReference>
<evidence type="ECO:0000256" key="5">
    <source>
        <dbReference type="SAM" id="SignalP"/>
    </source>
</evidence>
<dbReference type="PANTHER" id="PTHR22939:SF129">
    <property type="entry name" value="SERINE PROTEASE HTRA2, MITOCHONDRIAL"/>
    <property type="match status" value="1"/>
</dbReference>
<dbReference type="InterPro" id="IPR009003">
    <property type="entry name" value="Peptidase_S1_PA"/>
</dbReference>
<dbReference type="PANTHER" id="PTHR22939">
    <property type="entry name" value="SERINE PROTEASE FAMILY S1C HTRA-RELATED"/>
    <property type="match status" value="1"/>
</dbReference>
<dbReference type="SUPFAM" id="SSF50494">
    <property type="entry name" value="Trypsin-like serine proteases"/>
    <property type="match status" value="1"/>
</dbReference>
<dbReference type="GO" id="GO:0006508">
    <property type="term" value="P:proteolysis"/>
    <property type="evidence" value="ECO:0007669"/>
    <property type="project" value="UniProtKB-KW"/>
</dbReference>